<sequence>MAPWPVGQQLVARMIVDGKLEHVPGDPERTEDLIATTETKLGSAQLLTRTDPDSAYTLAYDAARFLLNALLAAQGLRVKGGTEAGHSTLQDAVQAQFGDLFRFFSRMRRTRNELEFPPLTRTAETVNAEEASERIDQVRAVVQPVRELVEQLPLFR</sequence>
<proteinExistence type="predicted"/>
<reference evidence="1 2" key="2">
    <citation type="submission" date="2018-12" db="EMBL/GenBank/DDBJ databases">
        <title>Nakamurella antarcticus sp. nov., isolated from Antarctica South Shetland Islands soil.</title>
        <authorList>
            <person name="Peng F."/>
        </authorList>
    </citation>
    <scope>NUCLEOTIDE SEQUENCE [LARGE SCALE GENOMIC DNA]</scope>
    <source>
        <strain evidence="1 2">S14-144</strain>
    </source>
</reference>
<dbReference type="KEGG" id="nak:EH165_14720"/>
<gene>
    <name evidence="1" type="ORF">EH165_14720</name>
</gene>
<reference evidence="1 2" key="1">
    <citation type="submission" date="2018-11" db="EMBL/GenBank/DDBJ databases">
        <authorList>
            <person name="Da X."/>
        </authorList>
    </citation>
    <scope>NUCLEOTIDE SEQUENCE [LARGE SCALE GENOMIC DNA]</scope>
    <source>
        <strain evidence="1 2">S14-144</strain>
    </source>
</reference>
<evidence type="ECO:0000313" key="2">
    <source>
        <dbReference type="Proteomes" id="UP000268084"/>
    </source>
</evidence>
<dbReference type="Proteomes" id="UP000268084">
    <property type="component" value="Chromosome"/>
</dbReference>
<evidence type="ECO:0000313" key="1">
    <source>
        <dbReference type="EMBL" id="AZI59206.1"/>
    </source>
</evidence>
<dbReference type="RefSeq" id="WP_124800110.1">
    <property type="nucleotide sequence ID" value="NZ_CP034170.1"/>
</dbReference>
<dbReference type="Gene3D" id="1.20.120.330">
    <property type="entry name" value="Nucleotidyltransferases domain 2"/>
    <property type="match status" value="1"/>
</dbReference>
<dbReference type="OrthoDB" id="3728235at2"/>
<evidence type="ECO:0008006" key="3">
    <source>
        <dbReference type="Google" id="ProtNLM"/>
    </source>
</evidence>
<keyword evidence="2" id="KW-1185">Reference proteome</keyword>
<dbReference type="AlphaFoldDB" id="A0A3G8ZYV5"/>
<protein>
    <recommendedName>
        <fullName evidence="3">HEPN domain-containing protein</fullName>
    </recommendedName>
</protein>
<accession>A0A3G8ZYV5</accession>
<name>A0A3G8ZYV5_9ACTN</name>
<organism evidence="1 2">
    <name type="scientific">Nakamurella antarctica</name>
    <dbReference type="NCBI Taxonomy" id="1902245"/>
    <lineage>
        <taxon>Bacteria</taxon>
        <taxon>Bacillati</taxon>
        <taxon>Actinomycetota</taxon>
        <taxon>Actinomycetes</taxon>
        <taxon>Nakamurellales</taxon>
        <taxon>Nakamurellaceae</taxon>
        <taxon>Nakamurella</taxon>
    </lineage>
</organism>
<dbReference type="EMBL" id="CP034170">
    <property type="protein sequence ID" value="AZI59206.1"/>
    <property type="molecule type" value="Genomic_DNA"/>
</dbReference>